<dbReference type="GO" id="GO:0051536">
    <property type="term" value="F:iron-sulfur cluster binding"/>
    <property type="evidence" value="ECO:0007669"/>
    <property type="project" value="InterPro"/>
</dbReference>
<dbReference type="EMBL" id="PP926510">
    <property type="protein sequence ID" value="XDJ01087.1"/>
    <property type="molecule type" value="Genomic_DNA"/>
</dbReference>
<reference evidence="1" key="1">
    <citation type="submission" date="2024-06" db="EMBL/GenBank/DDBJ databases">
        <title>This phage originates from the Bacteriophage catalogue of the Bacteriophage Competence Centre, Department of Microbiology und Biotechnology, Max Rubner-Institut, Kiel, Germany.</title>
        <authorList>
            <person name="Sprotte S."/>
            <person name="Brinks E."/>
            <person name="Hille F."/>
        </authorList>
    </citation>
    <scope>NUCLEOTIDE SEQUENCE</scope>
</reference>
<dbReference type="GO" id="GO:0030430">
    <property type="term" value="C:host cell cytoplasm"/>
    <property type="evidence" value="ECO:0007669"/>
    <property type="project" value="InterPro"/>
</dbReference>
<sequence>MSNTIFDEATKLDPSGKITLVEIDGSEFGAGIIRCHYCQLPHTSREILDAANSTLNRDQLFNCKSANTRGTVTKNEDRNTINFKSLGVDANLLLPAFSGGLTGGKYQVIEVVGRWVTPPPSTDNLYQIYYKTAAHDFSPGYLKSGTLASVTEDLGDGWLKFSFDMSKLSAGGADWVNSQIIGVRLDLWQQAVGEIEIKRISILNNDPGDIDGSKLTPKSIWFDNVEYGYWAFMTEGIEFSSEQQGTPTLSFGNQSGVISAYLRAYQQMVGAKVRIIQTYAKFLDPRNFEDGNEFADSMQQWTQLYYIDRPDYEGDEYVRFALSSPLDLQNFQVPTRQITTFCQWQARGLYGKGLDAGEENGCSWNRGTAKKWYDKKGNEVDDITKDECGGCIQDCRLRFGQLVSDPKAAVLDYGGFISVRLID</sequence>
<accession>A0AB39C3H6</accession>
<dbReference type="GO" id="GO:0046718">
    <property type="term" value="P:symbiont entry into host cell"/>
    <property type="evidence" value="ECO:0007669"/>
    <property type="project" value="InterPro"/>
</dbReference>
<dbReference type="Pfam" id="PF05100">
    <property type="entry name" value="Phage_tail_L"/>
    <property type="match status" value="1"/>
</dbReference>
<dbReference type="InterPro" id="IPR006487">
    <property type="entry name" value="Phage_lambda_L"/>
</dbReference>
<dbReference type="NCBIfam" id="TIGR01600">
    <property type="entry name" value="phage_tail_L"/>
    <property type="match status" value="1"/>
</dbReference>
<proteinExistence type="predicted"/>
<organism evidence="1">
    <name type="scientific">Klebsiella phage PMBT64</name>
    <dbReference type="NCBI Taxonomy" id="3229740"/>
    <lineage>
        <taxon>Viruses</taxon>
        <taxon>Duplodnaviria</taxon>
        <taxon>Heunggongvirae</taxon>
        <taxon>Uroviricota</taxon>
        <taxon>Caudoviricetes</taxon>
    </lineage>
</organism>
<evidence type="ECO:0000313" key="1">
    <source>
        <dbReference type="EMBL" id="XDJ01087.1"/>
    </source>
</evidence>
<name>A0AB39C3H6_9CAUD</name>
<protein>
    <submittedName>
        <fullName evidence="1">Minor tail protein</fullName>
    </submittedName>
</protein>